<dbReference type="GO" id="GO:0015668">
    <property type="term" value="F:type III site-specific deoxyribonuclease activity"/>
    <property type="evidence" value="ECO:0007669"/>
    <property type="project" value="InterPro"/>
</dbReference>
<sequence>MKLKFKNQDFQINAVSAVVDLFAGQENTHSTFSVTNDLQVSLNDFGVGNVLRINRNTLAENMHTVQKRNLLPLTELEDGVPQFCIEMETGTGKTYVYTKTIFELHRKYGFTKFIIVVPSVAIREGVYKSFEITKEHFALQYDSVPNRYFIYNSAKLSDVRQFATSANIEIMIINIDAFKKAENIINQAQDRLNGETAMRYIQDTRPIVIIDEPQSVDNTPKAKEAIASLNPLCVLRYSATHREKINLLYRLTPVDAYQMGLVKQISVSSNQVAGGFNQAYVKLLSVSNDNGFKAKVEIDVKGKNGTVQRKAVTVKPNDDLFLLSGERDLYEGYTVAGIDCTPEMEHIEFDNTMEVSLGKAIGDIDENVIKMAQIRRTIEAHLDKELRYTEKGIKVLSLFFIDKVDKYRHEDGTPGIYAEMFETCYKELIAKPKYEPIRNRFSSDVSKIHNGYFSQDKKGKLKDTKGNTQADDDTYNTIMRDKEWLLSFDCPLRFIFSHSALKEGWDNPNVFQVCTLIEQKSTFTCRQKVGRGLRLCVNQDGERIEDKNINILHVMANESFAEFAATLQKEIEDETGVKFGVLQLDMFAGITYEKEVTYEHTITSEEAHELVKTWMADGSVEQWMNEPKMVAAEEKITAALESGELSTPPNPVTEVMRQMRNGATAEQAAEAIVGITSTVTTVEEHTVTHEEAAELMEHFEKKGYITSTGKVKDTMKNALKNGTLDLPKKYEAARDRFTKIILEADRKPLIRDASRDVVVKLNKQVMLSPEFMELWNKIKQKTAYRVQIDTPVLIENCVKAIQSMPKINKARLISQTADINIEKSGVSHTEREMRSLDIGYAYDVLPDIITQISDETLLTPKTVNEILVRSGRLEDFLNNPEAFLEQVTETINFYRHQLAIDGIRYIKLDGEEYYVQEIFDSAEFIANLDKNAVKVEHSVYDYVVYDSSLVEKPFALALDHDPDVKMFFKIPSRFQVDTPIGTYNPDWAVYLNKNGEEKLYFILETKGSTSLMDLRSKEQLKIHCGKKHFEALGNGITMEVATDWRKVKMQM</sequence>
<dbReference type="GO" id="GO:0003677">
    <property type="term" value="F:DNA binding"/>
    <property type="evidence" value="ECO:0007669"/>
    <property type="project" value="InterPro"/>
</dbReference>
<evidence type="ECO:0000313" key="4">
    <source>
        <dbReference type="Proteomes" id="UP000183975"/>
    </source>
</evidence>
<dbReference type="SUPFAM" id="SSF52540">
    <property type="entry name" value="P-loop containing nucleoside triphosphate hydrolases"/>
    <property type="match status" value="2"/>
</dbReference>
<dbReference type="GO" id="GO:0005829">
    <property type="term" value="C:cytosol"/>
    <property type="evidence" value="ECO:0007669"/>
    <property type="project" value="TreeGrafter"/>
</dbReference>
<dbReference type="AlphaFoldDB" id="A0A1M7AKG4"/>
<dbReference type="PANTHER" id="PTHR47396:SF1">
    <property type="entry name" value="ATP-DEPENDENT HELICASE IRC3-RELATED"/>
    <property type="match status" value="1"/>
</dbReference>
<feature type="domain" description="Helicase/UvrB N-terminal" evidence="1">
    <location>
        <begin position="75"/>
        <end position="241"/>
    </location>
</feature>
<accession>A0A1M7AKG4</accession>
<reference evidence="3 4" key="1">
    <citation type="submission" date="2016-11" db="EMBL/GenBank/DDBJ databases">
        <authorList>
            <person name="Jaros S."/>
            <person name="Januszkiewicz K."/>
            <person name="Wedrychowicz H."/>
        </authorList>
    </citation>
    <scope>NUCLEOTIDE SEQUENCE [LARGE SCALE GENOMIC DNA]</scope>
    <source>
        <strain evidence="3 4">DSM 14214</strain>
    </source>
</reference>
<evidence type="ECO:0000259" key="2">
    <source>
        <dbReference type="Pfam" id="PF19778"/>
    </source>
</evidence>
<dbReference type="InterPro" id="IPR006935">
    <property type="entry name" value="Helicase/UvrB_N"/>
</dbReference>
<proteinExistence type="predicted"/>
<organism evidence="3 4">
    <name type="scientific">Anaerotignum lactatifermentans DSM 14214</name>
    <dbReference type="NCBI Taxonomy" id="1121323"/>
    <lineage>
        <taxon>Bacteria</taxon>
        <taxon>Bacillati</taxon>
        <taxon>Bacillota</taxon>
        <taxon>Clostridia</taxon>
        <taxon>Lachnospirales</taxon>
        <taxon>Anaerotignaceae</taxon>
        <taxon>Anaerotignum</taxon>
    </lineage>
</organism>
<protein>
    <submittedName>
        <fullName evidence="3">Type III restriction enzyme</fullName>
    </submittedName>
</protein>
<dbReference type="InterPro" id="IPR045572">
    <property type="entry name" value="RE_endonuc_C"/>
</dbReference>
<gene>
    <name evidence="3" type="ORF">SAMN02745138_03420</name>
</gene>
<name>A0A1M7AKG4_9FIRM</name>
<dbReference type="OrthoDB" id="9804145at2"/>
<dbReference type="GO" id="GO:0005524">
    <property type="term" value="F:ATP binding"/>
    <property type="evidence" value="ECO:0007669"/>
    <property type="project" value="InterPro"/>
</dbReference>
<evidence type="ECO:0000259" key="1">
    <source>
        <dbReference type="Pfam" id="PF04851"/>
    </source>
</evidence>
<dbReference type="InterPro" id="IPR027417">
    <property type="entry name" value="P-loop_NTPase"/>
</dbReference>
<dbReference type="InterPro" id="IPR050742">
    <property type="entry name" value="Helicase_Restrict-Modif_Enz"/>
</dbReference>
<dbReference type="RefSeq" id="WP_072853756.1">
    <property type="nucleotide sequence ID" value="NZ_FRAH01000109.1"/>
</dbReference>
<keyword evidence="4" id="KW-1185">Reference proteome</keyword>
<dbReference type="PANTHER" id="PTHR47396">
    <property type="entry name" value="TYPE I RESTRICTION ENZYME ECOKI R PROTEIN"/>
    <property type="match status" value="1"/>
</dbReference>
<dbReference type="Pfam" id="PF19778">
    <property type="entry name" value="RE_endonuc"/>
    <property type="match status" value="1"/>
</dbReference>
<dbReference type="Pfam" id="PF04851">
    <property type="entry name" value="ResIII"/>
    <property type="match status" value="1"/>
</dbReference>
<evidence type="ECO:0000313" key="3">
    <source>
        <dbReference type="EMBL" id="SHL42986.1"/>
    </source>
</evidence>
<feature type="domain" description="Type III restriction enzyme C-terminal endonuclease" evidence="2">
    <location>
        <begin position="936"/>
        <end position="1039"/>
    </location>
</feature>
<dbReference type="Proteomes" id="UP000183975">
    <property type="component" value="Unassembled WGS sequence"/>
</dbReference>
<dbReference type="EMBL" id="FRAH01000109">
    <property type="protein sequence ID" value="SHL42986.1"/>
    <property type="molecule type" value="Genomic_DNA"/>
</dbReference>
<dbReference type="Gene3D" id="3.40.50.300">
    <property type="entry name" value="P-loop containing nucleotide triphosphate hydrolases"/>
    <property type="match status" value="1"/>
</dbReference>